<evidence type="ECO:0000256" key="7">
    <source>
        <dbReference type="ARBA" id="ARBA00023136"/>
    </source>
</evidence>
<proteinExistence type="inferred from homology"/>
<evidence type="ECO:0000256" key="1">
    <source>
        <dbReference type="ARBA" id="ARBA00004651"/>
    </source>
</evidence>
<feature type="transmembrane region" description="Helical" evidence="9">
    <location>
        <begin position="298"/>
        <end position="318"/>
    </location>
</feature>
<dbReference type="Gene3D" id="1.20.1720.10">
    <property type="entry name" value="Multidrug resistance protein D"/>
    <property type="match status" value="1"/>
</dbReference>
<dbReference type="InterPro" id="IPR036259">
    <property type="entry name" value="MFS_trans_sf"/>
</dbReference>
<keyword evidence="5 9" id="KW-0812">Transmembrane</keyword>
<dbReference type="InterPro" id="IPR020846">
    <property type="entry name" value="MFS_dom"/>
</dbReference>
<evidence type="ECO:0000256" key="3">
    <source>
        <dbReference type="ARBA" id="ARBA00022448"/>
    </source>
</evidence>
<dbReference type="EMBL" id="JBHTAJ010000045">
    <property type="protein sequence ID" value="MFC7182372.1"/>
    <property type="molecule type" value="Genomic_DNA"/>
</dbReference>
<gene>
    <name evidence="11" type="ORF">ACFQMG_22755</name>
</gene>
<dbReference type="CDD" id="cd17320">
    <property type="entry name" value="MFS_MdfA_MDR_like"/>
    <property type="match status" value="1"/>
</dbReference>
<feature type="transmembrane region" description="Helical" evidence="9">
    <location>
        <begin position="183"/>
        <end position="203"/>
    </location>
</feature>
<evidence type="ECO:0000256" key="5">
    <source>
        <dbReference type="ARBA" id="ARBA00022692"/>
    </source>
</evidence>
<evidence type="ECO:0000313" key="12">
    <source>
        <dbReference type="Proteomes" id="UP001596435"/>
    </source>
</evidence>
<feature type="transmembrane region" description="Helical" evidence="9">
    <location>
        <begin position="67"/>
        <end position="84"/>
    </location>
</feature>
<feature type="transmembrane region" description="Helical" evidence="9">
    <location>
        <begin position="362"/>
        <end position="380"/>
    </location>
</feature>
<evidence type="ECO:0000259" key="10">
    <source>
        <dbReference type="PROSITE" id="PS50850"/>
    </source>
</evidence>
<dbReference type="PROSITE" id="PS50850">
    <property type="entry name" value="MFS"/>
    <property type="match status" value="1"/>
</dbReference>
<keyword evidence="7 9" id="KW-0472">Membrane</keyword>
<name>A0ABW2G2D1_9ACTN</name>
<feature type="transmembrane region" description="Helical" evidence="9">
    <location>
        <begin position="122"/>
        <end position="141"/>
    </location>
</feature>
<keyword evidence="12" id="KW-1185">Reference proteome</keyword>
<feature type="transmembrane region" description="Helical" evidence="9">
    <location>
        <begin position="386"/>
        <end position="408"/>
    </location>
</feature>
<evidence type="ECO:0000256" key="2">
    <source>
        <dbReference type="ARBA" id="ARBA00006236"/>
    </source>
</evidence>
<feature type="transmembrane region" description="Helical" evidence="9">
    <location>
        <begin position="153"/>
        <end position="171"/>
    </location>
</feature>
<keyword evidence="4" id="KW-1003">Cell membrane</keyword>
<comment type="caution">
    <text evidence="11">The sequence shown here is derived from an EMBL/GenBank/DDBJ whole genome shotgun (WGS) entry which is preliminary data.</text>
</comment>
<comment type="similarity">
    <text evidence="2">Belongs to the major facilitator superfamily. Bcr/CmlA family.</text>
</comment>
<comment type="subcellular location">
    <subcellularLocation>
        <location evidence="1">Cell membrane</location>
        <topology evidence="1">Multi-pass membrane protein</topology>
    </subcellularLocation>
</comment>
<dbReference type="SUPFAM" id="SSF103473">
    <property type="entry name" value="MFS general substrate transporter"/>
    <property type="match status" value="1"/>
</dbReference>
<evidence type="ECO:0000256" key="4">
    <source>
        <dbReference type="ARBA" id="ARBA00022475"/>
    </source>
</evidence>
<feature type="transmembrane region" description="Helical" evidence="9">
    <location>
        <begin position="269"/>
        <end position="286"/>
    </location>
</feature>
<dbReference type="PANTHER" id="PTHR23502">
    <property type="entry name" value="MAJOR FACILITATOR SUPERFAMILY"/>
    <property type="match status" value="1"/>
</dbReference>
<keyword evidence="3" id="KW-0813">Transport</keyword>
<dbReference type="InterPro" id="IPR011701">
    <property type="entry name" value="MFS"/>
</dbReference>
<sequence>MTTPPAPRTRSSAPGTAPGRTGGPRRLRLILVLGALSAFGPLSLDMYLPAFPSLAADLGVHDADVQLTLTACLLGLALGQLAVGPLSDSRGRRTPLLAGLACYAVASLACAFAPTAGTLTGLRFVQGMAGAAGIVISRAVVRDLYDGVEAARFFSLLMLVNGLAPILAPVLGSQLLRFADWRAVFAVLAVIGVLLLAAAALALPESLPAERRTAGGLGRSVRSFGGLLADRRFMGHALSAGAVFAAMFAYISGSSFVLQQVYGLSAQQFGLVFGGNALGLVLLGQLNARLLRSRSPEALLRVGLALSAAGGAGLLTAVTAGLGLWAVCASLALVVGAVGFVMPNATALALSGQAQAGTASALLGLLQFAFGALAAPLVGLGGSGSALPMASVIAAFAAAALLVHGCWLPRRSA</sequence>
<dbReference type="Proteomes" id="UP001596435">
    <property type="component" value="Unassembled WGS sequence"/>
</dbReference>
<evidence type="ECO:0000256" key="6">
    <source>
        <dbReference type="ARBA" id="ARBA00022989"/>
    </source>
</evidence>
<dbReference type="RefSeq" id="WP_380231837.1">
    <property type="nucleotide sequence ID" value="NZ_JBHSVH010000002.1"/>
</dbReference>
<evidence type="ECO:0000313" key="11">
    <source>
        <dbReference type="EMBL" id="MFC7182372.1"/>
    </source>
</evidence>
<feature type="transmembrane region" description="Helical" evidence="9">
    <location>
        <begin position="324"/>
        <end position="350"/>
    </location>
</feature>
<feature type="transmembrane region" description="Helical" evidence="9">
    <location>
        <begin position="237"/>
        <end position="257"/>
    </location>
</feature>
<keyword evidence="6 9" id="KW-1133">Transmembrane helix</keyword>
<dbReference type="InterPro" id="IPR004812">
    <property type="entry name" value="Efflux_drug-R_Bcr/CmlA"/>
</dbReference>
<dbReference type="PANTHER" id="PTHR23502:SF132">
    <property type="entry name" value="POLYAMINE TRANSPORTER 2-RELATED"/>
    <property type="match status" value="1"/>
</dbReference>
<accession>A0ABW2G2D1</accession>
<evidence type="ECO:0000256" key="9">
    <source>
        <dbReference type="SAM" id="Phobius"/>
    </source>
</evidence>
<dbReference type="NCBIfam" id="NF008314">
    <property type="entry name" value="PRK11102.1"/>
    <property type="match status" value="1"/>
</dbReference>
<dbReference type="NCBIfam" id="TIGR00710">
    <property type="entry name" value="efflux_Bcr_CflA"/>
    <property type="match status" value="1"/>
</dbReference>
<evidence type="ECO:0000256" key="8">
    <source>
        <dbReference type="SAM" id="MobiDB-lite"/>
    </source>
</evidence>
<reference evidence="12" key="1">
    <citation type="journal article" date="2019" name="Int. J. Syst. Evol. Microbiol.">
        <title>The Global Catalogue of Microorganisms (GCM) 10K type strain sequencing project: providing services to taxonomists for standard genome sequencing and annotation.</title>
        <authorList>
            <consortium name="The Broad Institute Genomics Platform"/>
            <consortium name="The Broad Institute Genome Sequencing Center for Infectious Disease"/>
            <person name="Wu L."/>
            <person name="Ma J."/>
        </authorList>
    </citation>
    <scope>NUCLEOTIDE SEQUENCE [LARGE SCALE GENOMIC DNA]</scope>
    <source>
        <strain evidence="12">CGMCC 1.12859</strain>
    </source>
</reference>
<feature type="transmembrane region" description="Helical" evidence="9">
    <location>
        <begin position="96"/>
        <end position="116"/>
    </location>
</feature>
<dbReference type="Pfam" id="PF07690">
    <property type="entry name" value="MFS_1"/>
    <property type="match status" value="1"/>
</dbReference>
<protein>
    <submittedName>
        <fullName evidence="11">Bcr/CflA family multidrug efflux MFS transporter</fullName>
    </submittedName>
</protein>
<feature type="region of interest" description="Disordered" evidence="8">
    <location>
        <begin position="1"/>
        <end position="22"/>
    </location>
</feature>
<organism evidence="11 12">
    <name type="scientific">Kitasatospora paranensis</name>
    <dbReference type="NCBI Taxonomy" id="258053"/>
    <lineage>
        <taxon>Bacteria</taxon>
        <taxon>Bacillati</taxon>
        <taxon>Actinomycetota</taxon>
        <taxon>Actinomycetes</taxon>
        <taxon>Kitasatosporales</taxon>
        <taxon>Streptomycetaceae</taxon>
        <taxon>Kitasatospora</taxon>
    </lineage>
</organism>
<feature type="domain" description="Major facilitator superfamily (MFS) profile" evidence="10">
    <location>
        <begin position="29"/>
        <end position="412"/>
    </location>
</feature>
<feature type="transmembrane region" description="Helical" evidence="9">
    <location>
        <begin position="29"/>
        <end position="47"/>
    </location>
</feature>